<proteinExistence type="predicted"/>
<dbReference type="AlphaFoldDB" id="A0A4U8UJK0"/>
<reference evidence="1 2" key="2">
    <citation type="journal article" date="2019" name="G3 (Bethesda)">
        <title>Hybrid Assembly of the Genome of the Entomopathogenic Nematode Steinernema carpocapsae Identifies the X-Chromosome.</title>
        <authorList>
            <person name="Serra L."/>
            <person name="Macchietto M."/>
            <person name="Macias-Munoz A."/>
            <person name="McGill C.J."/>
            <person name="Rodriguez I.M."/>
            <person name="Rodriguez B."/>
            <person name="Murad R."/>
            <person name="Mortazavi A."/>
        </authorList>
    </citation>
    <scope>NUCLEOTIDE SEQUENCE [LARGE SCALE GENOMIC DNA]</scope>
    <source>
        <strain evidence="1 2">ALL</strain>
    </source>
</reference>
<name>A0A4U8UJK0_STECR</name>
<organism evidence="1 2">
    <name type="scientific">Steinernema carpocapsae</name>
    <name type="common">Entomopathogenic nematode</name>
    <dbReference type="NCBI Taxonomy" id="34508"/>
    <lineage>
        <taxon>Eukaryota</taxon>
        <taxon>Metazoa</taxon>
        <taxon>Ecdysozoa</taxon>
        <taxon>Nematoda</taxon>
        <taxon>Chromadorea</taxon>
        <taxon>Rhabditida</taxon>
        <taxon>Tylenchina</taxon>
        <taxon>Panagrolaimomorpha</taxon>
        <taxon>Strongyloidoidea</taxon>
        <taxon>Steinernematidae</taxon>
        <taxon>Steinernema</taxon>
    </lineage>
</organism>
<evidence type="ECO:0000313" key="1">
    <source>
        <dbReference type="EMBL" id="TMS32327.1"/>
    </source>
</evidence>
<accession>A0A4U8UJK0</accession>
<dbReference type="Proteomes" id="UP000298663">
    <property type="component" value="Chromosome X"/>
</dbReference>
<comment type="caution">
    <text evidence="1">The sequence shown here is derived from an EMBL/GenBank/DDBJ whole genome shotgun (WGS) entry which is preliminary data.</text>
</comment>
<reference evidence="1 2" key="1">
    <citation type="journal article" date="2015" name="Genome Biol.">
        <title>Comparative genomics of Steinernema reveals deeply conserved gene regulatory networks.</title>
        <authorList>
            <person name="Dillman A.R."/>
            <person name="Macchietto M."/>
            <person name="Porter C.F."/>
            <person name="Rogers A."/>
            <person name="Williams B."/>
            <person name="Antoshechkin I."/>
            <person name="Lee M.M."/>
            <person name="Goodwin Z."/>
            <person name="Lu X."/>
            <person name="Lewis E.E."/>
            <person name="Goodrich-Blair H."/>
            <person name="Stock S.P."/>
            <person name="Adams B.J."/>
            <person name="Sternberg P.W."/>
            <person name="Mortazavi A."/>
        </authorList>
    </citation>
    <scope>NUCLEOTIDE SEQUENCE [LARGE SCALE GENOMIC DNA]</scope>
    <source>
        <strain evidence="1 2">ALL</strain>
    </source>
</reference>
<evidence type="ECO:0000313" key="2">
    <source>
        <dbReference type="Proteomes" id="UP000298663"/>
    </source>
</evidence>
<sequence>MISLRTADANRLAVAPGRRSLKASVHGSWRSCRLIMSLNQRLCGQPKNNKSKFRRVCGRLLEFEFRFKKFSLDVNNDQAQRAEYE</sequence>
<keyword evidence="2" id="KW-1185">Reference proteome</keyword>
<protein>
    <submittedName>
        <fullName evidence="1">Uncharacterized protein</fullName>
    </submittedName>
</protein>
<gene>
    <name evidence="1" type="ORF">L596_000181</name>
</gene>
<dbReference type="EMBL" id="CM016762">
    <property type="protein sequence ID" value="TMS32327.1"/>
    <property type="molecule type" value="Genomic_DNA"/>
</dbReference>
<dbReference type="EMBL" id="AZBU02000001">
    <property type="protein sequence ID" value="TMS32327.1"/>
    <property type="molecule type" value="Genomic_DNA"/>
</dbReference>